<feature type="domain" description="Mechanosensitive ion channel MscS C-terminal" evidence="10">
    <location>
        <begin position="215"/>
        <end position="297"/>
    </location>
</feature>
<reference evidence="13" key="1">
    <citation type="journal article" date="2019" name="Int. J. Syst. Evol. Microbiol.">
        <title>The Global Catalogue of Microorganisms (GCM) 10K type strain sequencing project: providing services to taxonomists for standard genome sequencing and annotation.</title>
        <authorList>
            <consortium name="The Broad Institute Genomics Platform"/>
            <consortium name="The Broad Institute Genome Sequencing Center for Infectious Disease"/>
            <person name="Wu L."/>
            <person name="Ma J."/>
        </authorList>
    </citation>
    <scope>NUCLEOTIDE SEQUENCE [LARGE SCALE GENOMIC DNA]</scope>
    <source>
        <strain evidence="13">IBRC-M 10813</strain>
    </source>
</reference>
<feature type="region of interest" description="Disordered" evidence="7">
    <location>
        <begin position="312"/>
        <end position="343"/>
    </location>
</feature>
<dbReference type="PANTHER" id="PTHR30460">
    <property type="entry name" value="MODERATE CONDUCTANCE MECHANOSENSITIVE CHANNEL YBIO"/>
    <property type="match status" value="1"/>
</dbReference>
<feature type="domain" description="Mechanosensitive ion channel transmembrane helices 2/3" evidence="11">
    <location>
        <begin position="101"/>
        <end position="139"/>
    </location>
</feature>
<gene>
    <name evidence="12" type="ORF">ACFOUO_12745</name>
</gene>
<dbReference type="Gene3D" id="2.30.30.60">
    <property type="match status" value="1"/>
</dbReference>
<dbReference type="InterPro" id="IPR011014">
    <property type="entry name" value="MscS_channel_TM-2"/>
</dbReference>
<feature type="domain" description="Mechanosensitive ion channel MscS" evidence="9">
    <location>
        <begin position="140"/>
        <end position="206"/>
    </location>
</feature>
<organism evidence="12 13">
    <name type="scientific">Salinithrix halophila</name>
    <dbReference type="NCBI Taxonomy" id="1485204"/>
    <lineage>
        <taxon>Bacteria</taxon>
        <taxon>Bacillati</taxon>
        <taxon>Bacillota</taxon>
        <taxon>Bacilli</taxon>
        <taxon>Bacillales</taxon>
        <taxon>Thermoactinomycetaceae</taxon>
        <taxon>Salinithrix</taxon>
    </lineage>
</organism>
<evidence type="ECO:0000256" key="7">
    <source>
        <dbReference type="SAM" id="MobiDB-lite"/>
    </source>
</evidence>
<evidence type="ECO:0000256" key="2">
    <source>
        <dbReference type="ARBA" id="ARBA00008017"/>
    </source>
</evidence>
<dbReference type="RefSeq" id="WP_380705473.1">
    <property type="nucleotide sequence ID" value="NZ_JBHSAP010000015.1"/>
</dbReference>
<keyword evidence="3" id="KW-1003">Cell membrane</keyword>
<dbReference type="SUPFAM" id="SSF82861">
    <property type="entry name" value="Mechanosensitive channel protein MscS (YggB), transmembrane region"/>
    <property type="match status" value="1"/>
</dbReference>
<keyword evidence="4 8" id="KW-0812">Transmembrane</keyword>
<evidence type="ECO:0000259" key="11">
    <source>
        <dbReference type="Pfam" id="PF21088"/>
    </source>
</evidence>
<protein>
    <submittedName>
        <fullName evidence="12">Mechanosensitive ion channel family protein</fullName>
    </submittedName>
</protein>
<evidence type="ECO:0000256" key="4">
    <source>
        <dbReference type="ARBA" id="ARBA00022692"/>
    </source>
</evidence>
<dbReference type="InterPro" id="IPR011066">
    <property type="entry name" value="MscS_channel_C_sf"/>
</dbReference>
<dbReference type="InterPro" id="IPR010920">
    <property type="entry name" value="LSM_dom_sf"/>
</dbReference>
<dbReference type="EMBL" id="JBHSAP010000015">
    <property type="protein sequence ID" value="MFC4077667.1"/>
    <property type="molecule type" value="Genomic_DNA"/>
</dbReference>
<proteinExistence type="inferred from homology"/>
<feature type="transmembrane region" description="Helical" evidence="8">
    <location>
        <begin position="50"/>
        <end position="71"/>
    </location>
</feature>
<comment type="caution">
    <text evidence="12">The sequence shown here is derived from an EMBL/GenBank/DDBJ whole genome shotgun (WGS) entry which is preliminary data.</text>
</comment>
<comment type="similarity">
    <text evidence="2">Belongs to the MscS (TC 1.A.23) family.</text>
</comment>
<dbReference type="Gene3D" id="3.30.70.100">
    <property type="match status" value="1"/>
</dbReference>
<dbReference type="Gene3D" id="1.10.287.1260">
    <property type="match status" value="1"/>
</dbReference>
<dbReference type="InterPro" id="IPR045276">
    <property type="entry name" value="YbiO_bact"/>
</dbReference>
<dbReference type="InterPro" id="IPR049142">
    <property type="entry name" value="MS_channel_1st"/>
</dbReference>
<keyword evidence="6 8" id="KW-0472">Membrane</keyword>
<evidence type="ECO:0000256" key="6">
    <source>
        <dbReference type="ARBA" id="ARBA00023136"/>
    </source>
</evidence>
<evidence type="ECO:0000256" key="1">
    <source>
        <dbReference type="ARBA" id="ARBA00004651"/>
    </source>
</evidence>
<dbReference type="SUPFAM" id="SSF82689">
    <property type="entry name" value="Mechanosensitive channel protein MscS (YggB), C-terminal domain"/>
    <property type="match status" value="1"/>
</dbReference>
<evidence type="ECO:0000313" key="13">
    <source>
        <dbReference type="Proteomes" id="UP001595843"/>
    </source>
</evidence>
<dbReference type="Proteomes" id="UP001595843">
    <property type="component" value="Unassembled WGS sequence"/>
</dbReference>
<keyword evidence="13" id="KW-1185">Reference proteome</keyword>
<evidence type="ECO:0000256" key="8">
    <source>
        <dbReference type="SAM" id="Phobius"/>
    </source>
</evidence>
<sequence length="343" mass="38928">MKWLSEFGFNAIVWLTAAEWNKGVQDVQKKAEEIAENPTQQLWDPLVEKFLVPLFQIGLIVALTYIALRYVGQLVDRLLNMSRFQQKRGATLGRLIKSTARYAIYFIAAITILEKIGIKVTPILAGAGIIGLAVGFGAQNLVKDIITGFFIIFDQQMEVGDYVQINGNIEGTVEEIGLRVTKVREFNQRLHYLSNGEITRVTNYNRDRMRPLLGVTVPYEESQERVQQVLDEICEDLSRRFSPYLIDPFSVFGITNIQKDGVEYTLTSVCTPEEYWMIERETRKAIVRKFYENGIEIAYPRQILATSPELRHLLPGHKPSHGADSTEKSSTSSYPKGEPGETD</sequence>
<name>A0ABV8JLR6_9BACL</name>
<dbReference type="Pfam" id="PF21082">
    <property type="entry name" value="MS_channel_3rd"/>
    <property type="match status" value="1"/>
</dbReference>
<accession>A0ABV8JLR6</accession>
<evidence type="ECO:0000259" key="10">
    <source>
        <dbReference type="Pfam" id="PF21082"/>
    </source>
</evidence>
<evidence type="ECO:0000259" key="9">
    <source>
        <dbReference type="Pfam" id="PF00924"/>
    </source>
</evidence>
<dbReference type="SUPFAM" id="SSF50182">
    <property type="entry name" value="Sm-like ribonucleoproteins"/>
    <property type="match status" value="1"/>
</dbReference>
<evidence type="ECO:0000256" key="5">
    <source>
        <dbReference type="ARBA" id="ARBA00022989"/>
    </source>
</evidence>
<evidence type="ECO:0000256" key="3">
    <source>
        <dbReference type="ARBA" id="ARBA00022475"/>
    </source>
</evidence>
<dbReference type="InterPro" id="IPR049278">
    <property type="entry name" value="MS_channel_C"/>
</dbReference>
<comment type="subcellular location">
    <subcellularLocation>
        <location evidence="1">Cell membrane</location>
        <topology evidence="1">Multi-pass membrane protein</topology>
    </subcellularLocation>
</comment>
<feature type="transmembrane region" description="Helical" evidence="8">
    <location>
        <begin position="119"/>
        <end position="138"/>
    </location>
</feature>
<keyword evidence="5 8" id="KW-1133">Transmembrane helix</keyword>
<evidence type="ECO:0000313" key="12">
    <source>
        <dbReference type="EMBL" id="MFC4077667.1"/>
    </source>
</evidence>
<dbReference type="InterPro" id="IPR023408">
    <property type="entry name" value="MscS_beta-dom_sf"/>
</dbReference>
<dbReference type="Pfam" id="PF21088">
    <property type="entry name" value="MS_channel_1st"/>
    <property type="match status" value="1"/>
</dbReference>
<dbReference type="Pfam" id="PF00924">
    <property type="entry name" value="MS_channel_2nd"/>
    <property type="match status" value="1"/>
</dbReference>
<dbReference type="InterPro" id="IPR006685">
    <property type="entry name" value="MscS_channel_2nd"/>
</dbReference>
<dbReference type="PANTHER" id="PTHR30460:SF0">
    <property type="entry name" value="MODERATE CONDUCTANCE MECHANOSENSITIVE CHANNEL YBIO"/>
    <property type="match status" value="1"/>
</dbReference>